<reference evidence="1 2" key="1">
    <citation type="submission" date="2021-01" db="EMBL/GenBank/DDBJ databases">
        <title>Whole genome shotgun sequence of Verrucosispora qiuiae NBRC 106684.</title>
        <authorList>
            <person name="Komaki H."/>
            <person name="Tamura T."/>
        </authorList>
    </citation>
    <scope>NUCLEOTIDE SEQUENCE [LARGE SCALE GENOMIC DNA]</scope>
    <source>
        <strain evidence="1 2">NBRC 106684</strain>
    </source>
</reference>
<comment type="caution">
    <text evidence="1">The sequence shown here is derived from an EMBL/GenBank/DDBJ whole genome shotgun (WGS) entry which is preliminary data.</text>
</comment>
<dbReference type="Proteomes" id="UP000653076">
    <property type="component" value="Unassembled WGS sequence"/>
</dbReference>
<gene>
    <name evidence="1" type="ORF">Vqi01_59250</name>
</gene>
<dbReference type="EMBL" id="BOPC01000142">
    <property type="protein sequence ID" value="GIJ30763.1"/>
    <property type="molecule type" value="Genomic_DNA"/>
</dbReference>
<evidence type="ECO:0000313" key="2">
    <source>
        <dbReference type="Proteomes" id="UP000653076"/>
    </source>
</evidence>
<protein>
    <submittedName>
        <fullName evidence="1">Uncharacterized protein</fullName>
    </submittedName>
</protein>
<proteinExistence type="predicted"/>
<dbReference type="RefSeq" id="WP_204038452.1">
    <property type="nucleotide sequence ID" value="NZ_BOPC01000142.1"/>
</dbReference>
<name>A0ABQ4JJH6_9ACTN</name>
<organism evidence="1 2">
    <name type="scientific">Micromonospora qiuiae</name>
    <dbReference type="NCBI Taxonomy" id="502268"/>
    <lineage>
        <taxon>Bacteria</taxon>
        <taxon>Bacillati</taxon>
        <taxon>Actinomycetota</taxon>
        <taxon>Actinomycetes</taxon>
        <taxon>Micromonosporales</taxon>
        <taxon>Micromonosporaceae</taxon>
        <taxon>Micromonospora</taxon>
    </lineage>
</organism>
<accession>A0ABQ4JJH6</accession>
<sequence>MATIHELNLSQTVEGPVAHLAAPRLWLRLRWAAWRAASSAITADDAQELPLELASGSRLPQMLYRHPDLAG</sequence>
<keyword evidence="2" id="KW-1185">Reference proteome</keyword>
<evidence type="ECO:0000313" key="1">
    <source>
        <dbReference type="EMBL" id="GIJ30763.1"/>
    </source>
</evidence>